<keyword evidence="6" id="KW-1133">Transmembrane helix</keyword>
<dbReference type="PANTHER" id="PTHR13887">
    <property type="entry name" value="GLUTATHIONE S-TRANSFERASE KAPPA"/>
    <property type="match status" value="1"/>
</dbReference>
<reference evidence="9" key="1">
    <citation type="journal article" date="2019" name="Int. J. Syst. Evol. Microbiol.">
        <title>The Global Catalogue of Microorganisms (GCM) 10K type strain sequencing project: providing services to taxonomists for standard genome sequencing and annotation.</title>
        <authorList>
            <consortium name="The Broad Institute Genomics Platform"/>
            <consortium name="The Broad Institute Genome Sequencing Center for Infectious Disease"/>
            <person name="Wu L."/>
            <person name="Ma J."/>
        </authorList>
    </citation>
    <scope>NUCLEOTIDE SEQUENCE [LARGE SCALE GENOMIC DNA]</scope>
    <source>
        <strain evidence="9">CGMCC 1.12769</strain>
    </source>
</reference>
<keyword evidence="3" id="KW-0560">Oxidoreductase</keyword>
<evidence type="ECO:0000313" key="8">
    <source>
        <dbReference type="EMBL" id="GGH16545.1"/>
    </source>
</evidence>
<protein>
    <submittedName>
        <fullName evidence="8">Disulfide bond formation protein D</fullName>
    </submittedName>
</protein>
<dbReference type="PANTHER" id="PTHR13887:SF14">
    <property type="entry name" value="DISULFIDE BOND FORMATION PROTEIN D"/>
    <property type="match status" value="1"/>
</dbReference>
<gene>
    <name evidence="8" type="primary">bdbD</name>
    <name evidence="8" type="ORF">GCM10008013_11380</name>
</gene>
<dbReference type="InterPro" id="IPR036249">
    <property type="entry name" value="Thioredoxin-like_sf"/>
</dbReference>
<comment type="caution">
    <text evidence="8">The sequence shown here is derived from an EMBL/GenBank/DDBJ whole genome shotgun (WGS) entry which is preliminary data.</text>
</comment>
<comment type="similarity">
    <text evidence="1">Belongs to the thioredoxin family. DsbA subfamily.</text>
</comment>
<evidence type="ECO:0000256" key="2">
    <source>
        <dbReference type="ARBA" id="ARBA00022729"/>
    </source>
</evidence>
<dbReference type="Pfam" id="PF13462">
    <property type="entry name" value="Thioredoxin_4"/>
    <property type="match status" value="1"/>
</dbReference>
<keyword evidence="5" id="KW-0676">Redox-active center</keyword>
<keyword evidence="2" id="KW-0732">Signal</keyword>
<keyword evidence="6" id="KW-0812">Transmembrane</keyword>
<evidence type="ECO:0000256" key="4">
    <source>
        <dbReference type="ARBA" id="ARBA00023157"/>
    </source>
</evidence>
<organism evidence="8 9">
    <name type="scientific">Paenibacillus segetis</name>
    <dbReference type="NCBI Taxonomy" id="1325360"/>
    <lineage>
        <taxon>Bacteria</taxon>
        <taxon>Bacillati</taxon>
        <taxon>Bacillota</taxon>
        <taxon>Bacilli</taxon>
        <taxon>Bacillales</taxon>
        <taxon>Paenibacillaceae</taxon>
        <taxon>Paenibacillus</taxon>
    </lineage>
</organism>
<dbReference type="Proteomes" id="UP000659344">
    <property type="component" value="Unassembled WGS sequence"/>
</dbReference>
<dbReference type="SUPFAM" id="SSF52833">
    <property type="entry name" value="Thioredoxin-like"/>
    <property type="match status" value="1"/>
</dbReference>
<name>A0ABQ1Y8K6_9BACL</name>
<dbReference type="InterPro" id="IPR012336">
    <property type="entry name" value="Thioredoxin-like_fold"/>
</dbReference>
<feature type="transmembrane region" description="Helical" evidence="6">
    <location>
        <begin position="6"/>
        <end position="27"/>
    </location>
</feature>
<evidence type="ECO:0000256" key="1">
    <source>
        <dbReference type="ARBA" id="ARBA00005791"/>
    </source>
</evidence>
<evidence type="ECO:0000256" key="5">
    <source>
        <dbReference type="ARBA" id="ARBA00023284"/>
    </source>
</evidence>
<keyword evidence="6" id="KW-0472">Membrane</keyword>
<dbReference type="EMBL" id="BMFT01000001">
    <property type="protein sequence ID" value="GGH16545.1"/>
    <property type="molecule type" value="Genomic_DNA"/>
</dbReference>
<dbReference type="InterPro" id="IPR013766">
    <property type="entry name" value="Thioredoxin_domain"/>
</dbReference>
<dbReference type="Gene3D" id="3.40.30.10">
    <property type="entry name" value="Glutaredoxin"/>
    <property type="match status" value="1"/>
</dbReference>
<keyword evidence="9" id="KW-1185">Reference proteome</keyword>
<accession>A0ABQ1Y8K6</accession>
<feature type="domain" description="Thioredoxin" evidence="7">
    <location>
        <begin position="20"/>
        <end position="227"/>
    </location>
</feature>
<sequence length="227" mass="25753">MRNKKWGPFLLLGAVVIVMLLIGFLLVNKSTNDKEKAEVNSPVNTLNEQRLIGFEPAKQPFIGDPKAPIVIVEFADYKCPYCKQWTEEVVPELKKEYLDTGKAVLYYVDLPFLAPDSTLAALAGETLYQQSQEYFWTYYKAMMKNQGDHAETWATKEFIMNLVQSNLPSVDMKQFEKELDSQKYIENVNNDIQIANDSKVEGTPTVFVNGVSVEDVSFAGIKAFIEK</sequence>
<evidence type="ECO:0000256" key="3">
    <source>
        <dbReference type="ARBA" id="ARBA00023002"/>
    </source>
</evidence>
<keyword evidence="4" id="KW-1015">Disulfide bond</keyword>
<evidence type="ECO:0000313" key="9">
    <source>
        <dbReference type="Proteomes" id="UP000659344"/>
    </source>
</evidence>
<evidence type="ECO:0000259" key="7">
    <source>
        <dbReference type="PROSITE" id="PS51352"/>
    </source>
</evidence>
<dbReference type="PROSITE" id="PS51352">
    <property type="entry name" value="THIOREDOXIN_2"/>
    <property type="match status" value="1"/>
</dbReference>
<evidence type="ECO:0000256" key="6">
    <source>
        <dbReference type="SAM" id="Phobius"/>
    </source>
</evidence>
<proteinExistence type="inferred from homology"/>
<dbReference type="RefSeq" id="WP_188536664.1">
    <property type="nucleotide sequence ID" value="NZ_BMFT01000001.1"/>
</dbReference>